<evidence type="ECO:0000313" key="2">
    <source>
        <dbReference type="EMBL" id="AIF82853.1"/>
    </source>
</evidence>
<dbReference type="NCBIfam" id="TIGR00290">
    <property type="entry name" value="MJ0570_dom"/>
    <property type="match status" value="1"/>
</dbReference>
<gene>
    <name evidence="2" type="ORF">NTE_00775</name>
</gene>
<dbReference type="SUPFAM" id="SSF52402">
    <property type="entry name" value="Adenine nucleotide alpha hydrolases-like"/>
    <property type="match status" value="1"/>
</dbReference>
<dbReference type="RefSeq" id="WP_148702006.1">
    <property type="nucleotide sequence ID" value="NZ_CP007174.1"/>
</dbReference>
<dbReference type="Gene3D" id="3.40.50.620">
    <property type="entry name" value="HUPs"/>
    <property type="match status" value="1"/>
</dbReference>
<dbReference type="PIRSF" id="PIRSF039123">
    <property type="entry name" value="Diphthamide_synthase"/>
    <property type="match status" value="1"/>
</dbReference>
<evidence type="ECO:0000313" key="3">
    <source>
        <dbReference type="Proteomes" id="UP000028194"/>
    </source>
</evidence>
<dbReference type="Proteomes" id="UP000028194">
    <property type="component" value="Chromosome"/>
</dbReference>
<dbReference type="KEGG" id="nev:NTE_00775"/>
<dbReference type="PANTHER" id="PTHR12196">
    <property type="entry name" value="DOMAIN OF UNKNOWN FUNCTION 71 DUF71 -CONTAINING PROTEIN"/>
    <property type="match status" value="1"/>
</dbReference>
<protein>
    <submittedName>
        <fullName evidence="2">Metal-binding-domain/4Fe-4S-binding-domain containing ABC transporter, ATP-binding protein</fullName>
    </submittedName>
</protein>
<dbReference type="NCBIfam" id="TIGR03679">
    <property type="entry name" value="arCOG00187"/>
    <property type="match status" value="1"/>
</dbReference>
<organism evidence="2 3">
    <name type="scientific">Candidatus Nitrososphaera evergladensis SR1</name>
    <dbReference type="NCBI Taxonomy" id="1459636"/>
    <lineage>
        <taxon>Archaea</taxon>
        <taxon>Nitrososphaerota</taxon>
        <taxon>Nitrososphaeria</taxon>
        <taxon>Nitrososphaerales</taxon>
        <taxon>Nitrososphaeraceae</taxon>
        <taxon>Nitrososphaera</taxon>
    </lineage>
</organism>
<dbReference type="eggNOG" id="arCOG00035">
    <property type="taxonomic scope" value="Archaea"/>
</dbReference>
<dbReference type="Gene3D" id="3.90.1490.10">
    <property type="entry name" value="putative n-type atp pyrophosphatase, domain 2"/>
    <property type="match status" value="1"/>
</dbReference>
<dbReference type="GO" id="GO:0005524">
    <property type="term" value="F:ATP binding"/>
    <property type="evidence" value="ECO:0007669"/>
    <property type="project" value="UniProtKB-KW"/>
</dbReference>
<dbReference type="EMBL" id="CP007174">
    <property type="protein sequence ID" value="AIF82853.1"/>
    <property type="molecule type" value="Genomic_DNA"/>
</dbReference>
<dbReference type="OrthoDB" id="372052at2157"/>
<dbReference type="PANTHER" id="PTHR12196:SF2">
    <property type="entry name" value="DIPHTHINE--AMMONIA LIGASE"/>
    <property type="match status" value="1"/>
</dbReference>
<keyword evidence="3" id="KW-1185">Reference proteome</keyword>
<dbReference type="GO" id="GO:0017183">
    <property type="term" value="P:protein histidyl modification to diphthamide"/>
    <property type="evidence" value="ECO:0007669"/>
    <property type="project" value="TreeGrafter"/>
</dbReference>
<proteinExistence type="predicted"/>
<dbReference type="GO" id="GO:0017178">
    <property type="term" value="F:diphthine-ammonia ligase activity"/>
    <property type="evidence" value="ECO:0007669"/>
    <property type="project" value="TreeGrafter"/>
</dbReference>
<dbReference type="AlphaFoldDB" id="A0A075MNR6"/>
<dbReference type="Pfam" id="PF01902">
    <property type="entry name" value="Diphthami_syn_2"/>
    <property type="match status" value="1"/>
</dbReference>
<dbReference type="InterPro" id="IPR014729">
    <property type="entry name" value="Rossmann-like_a/b/a_fold"/>
</dbReference>
<dbReference type="CDD" id="cd01994">
    <property type="entry name" value="AANH_PF0828-like"/>
    <property type="match status" value="1"/>
</dbReference>
<dbReference type="HOGENOM" id="CLU_010289_0_2_2"/>
<evidence type="ECO:0000259" key="1">
    <source>
        <dbReference type="Pfam" id="PF01902"/>
    </source>
</evidence>
<dbReference type="InterPro" id="IPR002761">
    <property type="entry name" value="Diphthami_syn_dom"/>
</dbReference>
<dbReference type="STRING" id="1459636.NTE_00775"/>
<feature type="domain" description="Diphthamide synthase" evidence="1">
    <location>
        <begin position="1"/>
        <end position="223"/>
    </location>
</feature>
<keyword evidence="2" id="KW-0067">ATP-binding</keyword>
<dbReference type="GeneID" id="41596626"/>
<name>A0A075MNR6_9ARCH</name>
<reference evidence="2 3" key="1">
    <citation type="journal article" date="2014" name="PLoS ONE">
        <title>Genome Sequence of Candidatus Nitrososphaera evergladensis from Group I.1b Enriched from Everglades Soil Reveals Novel Genomic Features of the Ammonia-Oxidizing Archaea.</title>
        <authorList>
            <person name="Zhalnina K.V."/>
            <person name="Dias R."/>
            <person name="Leonard M.T."/>
            <person name="Dorr de Quadros P."/>
            <person name="Camargo F.A."/>
            <person name="Drew J.C."/>
            <person name="Farmerie W.G."/>
            <person name="Daroub S.H."/>
            <person name="Triplett E.W."/>
        </authorList>
    </citation>
    <scope>NUCLEOTIDE SEQUENCE [LARGE SCALE GENOMIC DNA]</scope>
    <source>
        <strain evidence="2 3">SR1</strain>
    </source>
</reference>
<dbReference type="InterPro" id="IPR022427">
    <property type="entry name" value="MJ0570_ATP-bd"/>
</dbReference>
<dbReference type="InterPro" id="IPR030662">
    <property type="entry name" value="DPH6/MJ0570"/>
</dbReference>
<accession>A0A075MNR6</accession>
<keyword evidence="2" id="KW-0547">Nucleotide-binding</keyword>
<sequence>MRLAALFSGGKDSTFAIYRARQAGHAVECLITMHPAADDSALFHYPNSRVTRYLAEAMKIPLLESAAVTGTDRDAEIKALAAAVAQAKLLYRVEGIVNGGIASVFQKQAFEEACKEHGLVPVSPLWGAEPEKYMADLLASGFTVMIVGISAMGLEKEWLGKVIDGESLAKLVQLSKKYGFNLAFEGGEAETLVLDCPLYSKRLAVGQATAKWDGQRGIFEILEAELVNR</sequence>